<comment type="caution">
    <text evidence="2">The sequence shown here is derived from an EMBL/GenBank/DDBJ whole genome shotgun (WGS) entry which is preliminary data.</text>
</comment>
<dbReference type="EMBL" id="JAFDVD010000017">
    <property type="protein sequence ID" value="MBM6401779.1"/>
    <property type="molecule type" value="Genomic_DNA"/>
</dbReference>
<proteinExistence type="predicted"/>
<reference evidence="2" key="1">
    <citation type="submission" date="2021-02" db="EMBL/GenBank/DDBJ databases">
        <title>Phycicoccus sp. MQZ13P-5T, whole genome shotgun sequence.</title>
        <authorList>
            <person name="Tuo L."/>
        </authorList>
    </citation>
    <scope>NUCLEOTIDE SEQUENCE</scope>
    <source>
        <strain evidence="2">MQZ13P-5</strain>
    </source>
</reference>
<dbReference type="InterPro" id="IPR036388">
    <property type="entry name" value="WH-like_DNA-bd_sf"/>
</dbReference>
<dbReference type="Proteomes" id="UP001430172">
    <property type="component" value="Unassembled WGS sequence"/>
</dbReference>
<feature type="domain" description="HTH arsR-type" evidence="1">
    <location>
        <begin position="15"/>
        <end position="92"/>
    </location>
</feature>
<evidence type="ECO:0000313" key="3">
    <source>
        <dbReference type="Proteomes" id="UP001430172"/>
    </source>
</evidence>
<dbReference type="SUPFAM" id="SSF46785">
    <property type="entry name" value="Winged helix' DNA-binding domain"/>
    <property type="match status" value="1"/>
</dbReference>
<gene>
    <name evidence="2" type="ORF">JQN70_15390</name>
</gene>
<keyword evidence="3" id="KW-1185">Reference proteome</keyword>
<sequence>MAAPDRSELRITDPRALRALAHPARQQVITELFSGEVLTATEAGRICGLSPSAMSYHLRALEKWGIVERDESTDGRERPWRATANAINVTPEAHRGAGEAVSRRSVHTWFSDLEGDLDRLVDAVGDGESHGMTSRGRLWLTGAEEAELREALHEVVRRHRGRSRRDHPEGARPYNVYALVLPADEAATPDA</sequence>
<name>A0ABS2CPH8_9MICO</name>
<evidence type="ECO:0000259" key="1">
    <source>
        <dbReference type="SMART" id="SM00418"/>
    </source>
</evidence>
<dbReference type="RefSeq" id="WP_204132250.1">
    <property type="nucleotide sequence ID" value="NZ_JAFDVD010000017.1"/>
</dbReference>
<dbReference type="InterPro" id="IPR036390">
    <property type="entry name" value="WH_DNA-bd_sf"/>
</dbReference>
<accession>A0ABS2CPH8</accession>
<organism evidence="2 3">
    <name type="scientific">Phycicoccus sonneratiae</name>
    <dbReference type="NCBI Taxonomy" id="2807628"/>
    <lineage>
        <taxon>Bacteria</taxon>
        <taxon>Bacillati</taxon>
        <taxon>Actinomycetota</taxon>
        <taxon>Actinomycetes</taxon>
        <taxon>Micrococcales</taxon>
        <taxon>Intrasporangiaceae</taxon>
        <taxon>Phycicoccus</taxon>
    </lineage>
</organism>
<dbReference type="SMART" id="SM00418">
    <property type="entry name" value="HTH_ARSR"/>
    <property type="match status" value="1"/>
</dbReference>
<dbReference type="Pfam" id="PF12840">
    <property type="entry name" value="HTH_20"/>
    <property type="match status" value="1"/>
</dbReference>
<dbReference type="InterPro" id="IPR001845">
    <property type="entry name" value="HTH_ArsR_DNA-bd_dom"/>
</dbReference>
<dbReference type="InterPro" id="IPR011991">
    <property type="entry name" value="ArsR-like_HTH"/>
</dbReference>
<evidence type="ECO:0000313" key="2">
    <source>
        <dbReference type="EMBL" id="MBM6401779.1"/>
    </source>
</evidence>
<dbReference type="Gene3D" id="1.10.10.10">
    <property type="entry name" value="Winged helix-like DNA-binding domain superfamily/Winged helix DNA-binding domain"/>
    <property type="match status" value="1"/>
</dbReference>
<dbReference type="CDD" id="cd00090">
    <property type="entry name" value="HTH_ARSR"/>
    <property type="match status" value="1"/>
</dbReference>
<protein>
    <submittedName>
        <fullName evidence="2">Helix-turn-helix transcriptional regulator</fullName>
    </submittedName>
</protein>